<dbReference type="PANTHER" id="PTHR34123">
    <property type="entry name" value="OS04G0578200 PROTEIN"/>
    <property type="match status" value="1"/>
</dbReference>
<dbReference type="OMA" id="TIRGTRC"/>
<proteinExistence type="predicted"/>
<protein>
    <submittedName>
        <fullName evidence="2">Uncharacterized protein</fullName>
    </submittedName>
</protein>
<dbReference type="PaxDb" id="2850-Phatr50293"/>
<reference evidence="2 3" key="1">
    <citation type="journal article" date="2008" name="Nature">
        <title>The Phaeodactylum genome reveals the evolutionary history of diatom genomes.</title>
        <authorList>
            <person name="Bowler C."/>
            <person name="Allen A.E."/>
            <person name="Badger J.H."/>
            <person name="Grimwood J."/>
            <person name="Jabbari K."/>
            <person name="Kuo A."/>
            <person name="Maheswari U."/>
            <person name="Martens C."/>
            <person name="Maumus F."/>
            <person name="Otillar R.P."/>
            <person name="Rayko E."/>
            <person name="Salamov A."/>
            <person name="Vandepoele K."/>
            <person name="Beszteri B."/>
            <person name="Gruber A."/>
            <person name="Heijde M."/>
            <person name="Katinka M."/>
            <person name="Mock T."/>
            <person name="Valentin K."/>
            <person name="Verret F."/>
            <person name="Berges J.A."/>
            <person name="Brownlee C."/>
            <person name="Cadoret J.P."/>
            <person name="Chiovitti A."/>
            <person name="Choi C.J."/>
            <person name="Coesel S."/>
            <person name="De Martino A."/>
            <person name="Detter J.C."/>
            <person name="Durkin C."/>
            <person name="Falciatore A."/>
            <person name="Fournet J."/>
            <person name="Haruta M."/>
            <person name="Huysman M.J."/>
            <person name="Jenkins B.D."/>
            <person name="Jiroutova K."/>
            <person name="Jorgensen R.E."/>
            <person name="Joubert Y."/>
            <person name="Kaplan A."/>
            <person name="Kroger N."/>
            <person name="Kroth P.G."/>
            <person name="La Roche J."/>
            <person name="Lindquist E."/>
            <person name="Lommer M."/>
            <person name="Martin-Jezequel V."/>
            <person name="Lopez P.J."/>
            <person name="Lucas S."/>
            <person name="Mangogna M."/>
            <person name="McGinnis K."/>
            <person name="Medlin L.K."/>
            <person name="Montsant A."/>
            <person name="Oudot-Le Secq M.P."/>
            <person name="Napoli C."/>
            <person name="Obornik M."/>
            <person name="Parker M.S."/>
            <person name="Petit J.L."/>
            <person name="Porcel B.M."/>
            <person name="Poulsen N."/>
            <person name="Robison M."/>
            <person name="Rychlewski L."/>
            <person name="Rynearson T.A."/>
            <person name="Schmutz J."/>
            <person name="Shapiro H."/>
            <person name="Siaut M."/>
            <person name="Stanley M."/>
            <person name="Sussman M.R."/>
            <person name="Taylor A.R."/>
            <person name="Vardi A."/>
            <person name="von Dassow P."/>
            <person name="Vyverman W."/>
            <person name="Willis A."/>
            <person name="Wyrwicz L.S."/>
            <person name="Rokhsar D.S."/>
            <person name="Weissenbach J."/>
            <person name="Armbrust E.V."/>
            <person name="Green B.R."/>
            <person name="Van de Peer Y."/>
            <person name="Grigoriev I.V."/>
        </authorList>
    </citation>
    <scope>NUCLEOTIDE SEQUENCE [LARGE SCALE GENOMIC DNA]</scope>
    <source>
        <strain evidence="2 3">CCAP 1055/1</strain>
    </source>
</reference>
<dbReference type="RefSeq" id="XP_002185234.1">
    <property type="nucleotide sequence ID" value="XM_002185198.1"/>
</dbReference>
<dbReference type="STRING" id="556484.B7GDL4"/>
<dbReference type="InterPro" id="IPR018790">
    <property type="entry name" value="DUF2358"/>
</dbReference>
<keyword evidence="1" id="KW-0732">Signal</keyword>
<dbReference type="Pfam" id="PF10184">
    <property type="entry name" value="DUF2358"/>
    <property type="match status" value="1"/>
</dbReference>
<dbReference type="KEGG" id="pti:PHATRDRAFT_50293"/>
<dbReference type="Proteomes" id="UP000000759">
    <property type="component" value="Chromosome 28"/>
</dbReference>
<dbReference type="OrthoDB" id="348976at2759"/>
<dbReference type="AlphaFoldDB" id="B7GDL4"/>
<keyword evidence="3" id="KW-1185">Reference proteome</keyword>
<dbReference type="EMBL" id="CM000630">
    <property type="protein sequence ID" value="EEC43366.1"/>
    <property type="molecule type" value="Genomic_DNA"/>
</dbReference>
<name>B7GDL4_PHATC</name>
<evidence type="ECO:0000313" key="3">
    <source>
        <dbReference type="Proteomes" id="UP000000759"/>
    </source>
</evidence>
<dbReference type="eggNOG" id="ENOG502S3RX">
    <property type="taxonomic scope" value="Eukaryota"/>
</dbReference>
<organism evidence="2 3">
    <name type="scientific">Phaeodactylum tricornutum (strain CCAP 1055/1)</name>
    <dbReference type="NCBI Taxonomy" id="556484"/>
    <lineage>
        <taxon>Eukaryota</taxon>
        <taxon>Sar</taxon>
        <taxon>Stramenopiles</taxon>
        <taxon>Ochrophyta</taxon>
        <taxon>Bacillariophyta</taxon>
        <taxon>Bacillariophyceae</taxon>
        <taxon>Bacillariophycidae</taxon>
        <taxon>Naviculales</taxon>
        <taxon>Phaeodactylaceae</taxon>
        <taxon>Phaeodactylum</taxon>
    </lineage>
</organism>
<feature type="chain" id="PRO_5002856058" evidence="1">
    <location>
        <begin position="20"/>
        <end position="286"/>
    </location>
</feature>
<sequence>MRRRKLLLGCCVGTATATATPTVAFVFDGRRRPASRITHRPTGLTPSILTSVSARKDDTTEDSIIRKTSGYTDSSVTSKGLVTVLTDLVNWVGGTNALRSTVLPDPTQSRPPPTRPSDLLERIRADYVDKNYLWTGDIDLACFDPHCRFTDPTLSFEGTATFVRNIRNLRPIVDALVVPPDGHCRSELLEIEQRDAVDVNDSDGQGYIETRWNMVGVLNQLPWRPKIDVIGRTQFWYRPCRDNRDDAALHVYRYDEEWEIPAGRALLQLVTPADTVPNTTRGVRLD</sequence>
<accession>B7GDL4</accession>
<feature type="signal peptide" evidence="1">
    <location>
        <begin position="1"/>
        <end position="19"/>
    </location>
</feature>
<dbReference type="PANTHER" id="PTHR34123:SF1">
    <property type="entry name" value="OS04G0578200 PROTEIN"/>
    <property type="match status" value="1"/>
</dbReference>
<evidence type="ECO:0000256" key="1">
    <source>
        <dbReference type="SAM" id="SignalP"/>
    </source>
</evidence>
<reference evidence="3" key="2">
    <citation type="submission" date="2008-08" db="EMBL/GenBank/DDBJ databases">
        <authorList>
            <consortium name="Diatom Consortium"/>
            <person name="Grigoriev I."/>
            <person name="Grimwood J."/>
            <person name="Kuo A."/>
            <person name="Otillar R.P."/>
            <person name="Salamov A."/>
            <person name="Detter J.C."/>
            <person name="Lindquist E."/>
            <person name="Shapiro H."/>
            <person name="Lucas S."/>
            <person name="Glavina del Rio T."/>
            <person name="Pitluck S."/>
            <person name="Rokhsar D."/>
            <person name="Bowler C."/>
        </authorList>
    </citation>
    <scope>GENOME REANNOTATION</scope>
    <source>
        <strain evidence="3">CCAP 1055/1</strain>
    </source>
</reference>
<evidence type="ECO:0000313" key="2">
    <source>
        <dbReference type="EMBL" id="EEC43366.1"/>
    </source>
</evidence>
<gene>
    <name evidence="2" type="ORF">PHATRDRAFT_50293</name>
</gene>
<dbReference type="GeneID" id="7199129"/>
<dbReference type="InParanoid" id="B7GDL4"/>
<dbReference type="HOGENOM" id="CLU_084926_0_0_1"/>